<feature type="domain" description="HTH luxR-type" evidence="4">
    <location>
        <begin position="9"/>
        <end position="74"/>
    </location>
</feature>
<dbReference type="Gene3D" id="1.10.10.10">
    <property type="entry name" value="Winged helix-like DNA-binding domain superfamily/Winged helix DNA-binding domain"/>
    <property type="match status" value="1"/>
</dbReference>
<dbReference type="PRINTS" id="PR00038">
    <property type="entry name" value="HTHLUXR"/>
</dbReference>
<evidence type="ECO:0000256" key="2">
    <source>
        <dbReference type="ARBA" id="ARBA00023125"/>
    </source>
</evidence>
<keyword evidence="3" id="KW-0804">Transcription</keyword>
<comment type="caution">
    <text evidence="5">The sequence shown here is derived from an EMBL/GenBank/DDBJ whole genome shotgun (WGS) entry which is preliminary data.</text>
</comment>
<dbReference type="Pfam" id="PF00196">
    <property type="entry name" value="GerE"/>
    <property type="match status" value="1"/>
</dbReference>
<dbReference type="InterPro" id="IPR000792">
    <property type="entry name" value="Tscrpt_reg_LuxR_C"/>
</dbReference>
<dbReference type="Proteomes" id="UP000018766">
    <property type="component" value="Unassembled WGS sequence"/>
</dbReference>
<dbReference type="SMART" id="SM00421">
    <property type="entry name" value="HTH_LUXR"/>
    <property type="match status" value="1"/>
</dbReference>
<evidence type="ECO:0000259" key="4">
    <source>
        <dbReference type="PROSITE" id="PS50043"/>
    </source>
</evidence>
<protein>
    <submittedName>
        <fullName evidence="5">LuxR family transcriptional regulator</fullName>
    </submittedName>
</protein>
<keyword evidence="6" id="KW-1185">Reference proteome</keyword>
<dbReference type="CDD" id="cd06170">
    <property type="entry name" value="LuxR_C_like"/>
    <property type="match status" value="1"/>
</dbReference>
<name>V8FYJ8_9BURK</name>
<dbReference type="PANTHER" id="PTHR44688">
    <property type="entry name" value="DNA-BINDING TRANSCRIPTIONAL ACTIVATOR DEVR_DOSR"/>
    <property type="match status" value="1"/>
</dbReference>
<reference evidence="5 6" key="1">
    <citation type="submission" date="2013-11" db="EMBL/GenBank/DDBJ databases">
        <title>Genomic analysis of Pelistega sp. HM-7.</title>
        <authorList>
            <person name="Kumbhare S.V."/>
            <person name="Shetty S.A."/>
            <person name="Sharma O."/>
            <person name="Dhotre D.P."/>
        </authorList>
    </citation>
    <scope>NUCLEOTIDE SEQUENCE [LARGE SCALE GENOMIC DNA]</scope>
    <source>
        <strain evidence="5 6">HM-7</strain>
    </source>
</reference>
<evidence type="ECO:0000256" key="3">
    <source>
        <dbReference type="ARBA" id="ARBA00023163"/>
    </source>
</evidence>
<dbReference type="InterPro" id="IPR036388">
    <property type="entry name" value="WH-like_DNA-bd_sf"/>
</dbReference>
<gene>
    <name evidence="5" type="ORF">V757_09700</name>
</gene>
<sequence>MLEPSVNLSTNPFQQLTPRETQVMWLVSKGMPNKLCATKLGCSTRTIEVHRSRIFRKLKVRNAIELVSLLQQTLMQQASTTH</sequence>
<dbReference type="PANTHER" id="PTHR44688:SF16">
    <property type="entry name" value="DNA-BINDING TRANSCRIPTIONAL ACTIVATOR DEVR_DOSR"/>
    <property type="match status" value="1"/>
</dbReference>
<dbReference type="AlphaFoldDB" id="V8FYJ8"/>
<keyword evidence="1" id="KW-0805">Transcription regulation</keyword>
<evidence type="ECO:0000313" key="6">
    <source>
        <dbReference type="Proteomes" id="UP000018766"/>
    </source>
</evidence>
<dbReference type="SUPFAM" id="SSF46894">
    <property type="entry name" value="C-terminal effector domain of the bipartite response regulators"/>
    <property type="match status" value="1"/>
</dbReference>
<evidence type="ECO:0000256" key="1">
    <source>
        <dbReference type="ARBA" id="ARBA00023015"/>
    </source>
</evidence>
<dbReference type="GO" id="GO:0006355">
    <property type="term" value="P:regulation of DNA-templated transcription"/>
    <property type="evidence" value="ECO:0007669"/>
    <property type="project" value="InterPro"/>
</dbReference>
<proteinExistence type="predicted"/>
<dbReference type="RefSeq" id="WP_023952136.1">
    <property type="nucleotide sequence ID" value="NZ_AYSV01000100.1"/>
</dbReference>
<keyword evidence="2" id="KW-0238">DNA-binding</keyword>
<dbReference type="InterPro" id="IPR016032">
    <property type="entry name" value="Sig_transdc_resp-reg_C-effctor"/>
</dbReference>
<dbReference type="PROSITE" id="PS50043">
    <property type="entry name" value="HTH_LUXR_2"/>
    <property type="match status" value="1"/>
</dbReference>
<organism evidence="5 6">
    <name type="scientific">Pelistega indica</name>
    <dbReference type="NCBI Taxonomy" id="1414851"/>
    <lineage>
        <taxon>Bacteria</taxon>
        <taxon>Pseudomonadati</taxon>
        <taxon>Pseudomonadota</taxon>
        <taxon>Betaproteobacteria</taxon>
        <taxon>Burkholderiales</taxon>
        <taxon>Alcaligenaceae</taxon>
        <taxon>Pelistega</taxon>
    </lineage>
</organism>
<dbReference type="GO" id="GO:0003677">
    <property type="term" value="F:DNA binding"/>
    <property type="evidence" value="ECO:0007669"/>
    <property type="project" value="UniProtKB-KW"/>
</dbReference>
<accession>V8FYJ8</accession>
<dbReference type="EMBL" id="AYSV01000100">
    <property type="protein sequence ID" value="ETD68941.1"/>
    <property type="molecule type" value="Genomic_DNA"/>
</dbReference>
<evidence type="ECO:0000313" key="5">
    <source>
        <dbReference type="EMBL" id="ETD68941.1"/>
    </source>
</evidence>
<dbReference type="OrthoDB" id="9154877at2"/>